<dbReference type="InterPro" id="IPR010982">
    <property type="entry name" value="Lambda_DNA-bd_dom_sf"/>
</dbReference>
<evidence type="ECO:0000256" key="4">
    <source>
        <dbReference type="SAM" id="MobiDB-lite"/>
    </source>
</evidence>
<sequence>MATPRPSGSGKRPTITEVARRAGVSTGTVSRHLNGGHWVSPDSAKAIARAIRETGYVANSTARRLRTGRSGTVAFVIDEPPASFFEDPTFESLVIEVGQALAARDQSMVLLLAGDEDSAKRAENFLLTSGVDGAVTASAQPQHHLFERIQAAGIPLVNVGSPAGLEDRVAFVAADDREGARMMARHLLERGARRLAVIAGPAHTPGGSLRPEAFADAVRDAGRTGGAGGTGAADGPEGADGSVAEGAAARIVTVRHGDYSERSGEDCAAEILAEHPDVEAIFAANDRMARGAIAALRAAGRAVPEDVLVGGFDDSAGAVAEDPPLTTVRQDFRRIAVELVDALGKQIDGGVRANVVVPVQLVVRDSTSPARP</sequence>
<gene>
    <name evidence="7" type="ORF">ACFSDA_03765</name>
</gene>
<dbReference type="GO" id="GO:0003677">
    <property type="term" value="F:DNA binding"/>
    <property type="evidence" value="ECO:0007669"/>
    <property type="project" value="UniProtKB-KW"/>
</dbReference>
<evidence type="ECO:0000256" key="2">
    <source>
        <dbReference type="ARBA" id="ARBA00023125"/>
    </source>
</evidence>
<dbReference type="SMART" id="SM00354">
    <property type="entry name" value="HTH_LACI"/>
    <property type="match status" value="1"/>
</dbReference>
<keyword evidence="1" id="KW-0805">Transcription regulation</keyword>
<feature type="domain" description="HTH cro/C1-type" evidence="6">
    <location>
        <begin position="14"/>
        <end position="57"/>
    </location>
</feature>
<dbReference type="Gene3D" id="1.10.260.40">
    <property type="entry name" value="lambda repressor-like DNA-binding domains"/>
    <property type="match status" value="1"/>
</dbReference>
<dbReference type="InterPro" id="IPR028082">
    <property type="entry name" value="Peripla_BP_I"/>
</dbReference>
<keyword evidence="2 7" id="KW-0238">DNA-binding</keyword>
<dbReference type="SUPFAM" id="SSF47413">
    <property type="entry name" value="lambda repressor-like DNA-binding domains"/>
    <property type="match status" value="1"/>
</dbReference>
<protein>
    <submittedName>
        <fullName evidence="7">LacI family DNA-binding transcriptional regulator</fullName>
    </submittedName>
</protein>
<feature type="region of interest" description="Disordered" evidence="4">
    <location>
        <begin position="220"/>
        <end position="239"/>
    </location>
</feature>
<dbReference type="Pfam" id="PF00356">
    <property type="entry name" value="LacI"/>
    <property type="match status" value="1"/>
</dbReference>
<feature type="domain" description="HTH lacI-type" evidence="5">
    <location>
        <begin position="13"/>
        <end position="67"/>
    </location>
</feature>
<dbReference type="InterPro" id="IPR000843">
    <property type="entry name" value="HTH_LacI"/>
</dbReference>
<feature type="compositionally biased region" description="Gly residues" evidence="4">
    <location>
        <begin position="223"/>
        <end position="232"/>
    </location>
</feature>
<accession>A0ABW4PXK3</accession>
<dbReference type="PANTHER" id="PTHR30146">
    <property type="entry name" value="LACI-RELATED TRANSCRIPTIONAL REPRESSOR"/>
    <property type="match status" value="1"/>
</dbReference>
<dbReference type="PANTHER" id="PTHR30146:SF109">
    <property type="entry name" value="HTH-TYPE TRANSCRIPTIONAL REGULATOR GALS"/>
    <property type="match status" value="1"/>
</dbReference>
<evidence type="ECO:0000256" key="1">
    <source>
        <dbReference type="ARBA" id="ARBA00023015"/>
    </source>
</evidence>
<dbReference type="SUPFAM" id="SSF53822">
    <property type="entry name" value="Periplasmic binding protein-like I"/>
    <property type="match status" value="1"/>
</dbReference>
<dbReference type="CDD" id="cd01392">
    <property type="entry name" value="HTH_LacI"/>
    <property type="match status" value="1"/>
</dbReference>
<evidence type="ECO:0000313" key="7">
    <source>
        <dbReference type="EMBL" id="MFD1834186.1"/>
    </source>
</evidence>
<dbReference type="PROSITE" id="PS50932">
    <property type="entry name" value="HTH_LACI_2"/>
    <property type="match status" value="1"/>
</dbReference>
<keyword evidence="3" id="KW-0804">Transcription</keyword>
<dbReference type="PROSITE" id="PS50943">
    <property type="entry name" value="HTH_CROC1"/>
    <property type="match status" value="1"/>
</dbReference>
<proteinExistence type="predicted"/>
<reference evidence="8" key="1">
    <citation type="journal article" date="2019" name="Int. J. Syst. Evol. Microbiol.">
        <title>The Global Catalogue of Microorganisms (GCM) 10K type strain sequencing project: providing services to taxonomists for standard genome sequencing and annotation.</title>
        <authorList>
            <consortium name="The Broad Institute Genomics Platform"/>
            <consortium name="The Broad Institute Genome Sequencing Center for Infectious Disease"/>
            <person name="Wu L."/>
            <person name="Ma J."/>
        </authorList>
    </citation>
    <scope>NUCLEOTIDE SEQUENCE [LARGE SCALE GENOMIC DNA]</scope>
    <source>
        <strain evidence="8">JCM 11650</strain>
    </source>
</reference>
<evidence type="ECO:0000256" key="3">
    <source>
        <dbReference type="ARBA" id="ARBA00023163"/>
    </source>
</evidence>
<dbReference type="Pfam" id="PF13377">
    <property type="entry name" value="Peripla_BP_3"/>
    <property type="match status" value="1"/>
</dbReference>
<evidence type="ECO:0000259" key="5">
    <source>
        <dbReference type="PROSITE" id="PS50932"/>
    </source>
</evidence>
<dbReference type="Proteomes" id="UP001597280">
    <property type="component" value="Unassembled WGS sequence"/>
</dbReference>
<dbReference type="RefSeq" id="WP_137769078.1">
    <property type="nucleotide sequence ID" value="NZ_BAAAIS010000002.1"/>
</dbReference>
<organism evidence="7 8">
    <name type="scientific">Brachybacterium rhamnosum</name>
    <dbReference type="NCBI Taxonomy" id="173361"/>
    <lineage>
        <taxon>Bacteria</taxon>
        <taxon>Bacillati</taxon>
        <taxon>Actinomycetota</taxon>
        <taxon>Actinomycetes</taxon>
        <taxon>Micrococcales</taxon>
        <taxon>Dermabacteraceae</taxon>
        <taxon>Brachybacterium</taxon>
    </lineage>
</organism>
<dbReference type="Gene3D" id="3.40.50.2300">
    <property type="match status" value="2"/>
</dbReference>
<keyword evidence="8" id="KW-1185">Reference proteome</keyword>
<evidence type="ECO:0000259" key="6">
    <source>
        <dbReference type="PROSITE" id="PS50943"/>
    </source>
</evidence>
<dbReference type="CDD" id="cd06267">
    <property type="entry name" value="PBP1_LacI_sugar_binding-like"/>
    <property type="match status" value="1"/>
</dbReference>
<comment type="caution">
    <text evidence="7">The sequence shown here is derived from an EMBL/GenBank/DDBJ whole genome shotgun (WGS) entry which is preliminary data.</text>
</comment>
<dbReference type="InterPro" id="IPR046335">
    <property type="entry name" value="LacI/GalR-like_sensor"/>
</dbReference>
<dbReference type="EMBL" id="JBHUFL010000002">
    <property type="protein sequence ID" value="MFD1834186.1"/>
    <property type="molecule type" value="Genomic_DNA"/>
</dbReference>
<dbReference type="InterPro" id="IPR001387">
    <property type="entry name" value="Cro/C1-type_HTH"/>
</dbReference>
<name>A0ABW4PXK3_9MICO</name>
<evidence type="ECO:0000313" key="8">
    <source>
        <dbReference type="Proteomes" id="UP001597280"/>
    </source>
</evidence>